<feature type="region of interest" description="Disordered" evidence="1">
    <location>
        <begin position="1"/>
        <end position="20"/>
    </location>
</feature>
<dbReference type="GO" id="GO:0006508">
    <property type="term" value="P:proteolysis"/>
    <property type="evidence" value="ECO:0007669"/>
    <property type="project" value="InterPro"/>
</dbReference>
<dbReference type="EMBL" id="PEXI01000099">
    <property type="protein sequence ID" value="PIU24049.1"/>
    <property type="molecule type" value="Genomic_DNA"/>
</dbReference>
<keyword evidence="2" id="KW-1133">Transmembrane helix</keyword>
<dbReference type="Proteomes" id="UP000229896">
    <property type="component" value="Unassembled WGS sequence"/>
</dbReference>
<dbReference type="GO" id="GO:0008233">
    <property type="term" value="F:peptidase activity"/>
    <property type="evidence" value="ECO:0007669"/>
    <property type="project" value="InterPro"/>
</dbReference>
<dbReference type="GO" id="GO:0005524">
    <property type="term" value="F:ATP binding"/>
    <property type="evidence" value="ECO:0007669"/>
    <property type="project" value="InterPro"/>
</dbReference>
<dbReference type="AlphaFoldDB" id="A0A2M6YBJ3"/>
<dbReference type="Pfam" id="PF13529">
    <property type="entry name" value="Peptidase_C39_2"/>
    <property type="match status" value="1"/>
</dbReference>
<comment type="caution">
    <text evidence="4">The sequence shown here is derived from an EMBL/GenBank/DDBJ whole genome shotgun (WGS) entry which is preliminary data.</text>
</comment>
<feature type="compositionally biased region" description="Polar residues" evidence="1">
    <location>
        <begin position="7"/>
        <end position="20"/>
    </location>
</feature>
<keyword evidence="2" id="KW-0472">Membrane</keyword>
<proteinExistence type="predicted"/>
<evidence type="ECO:0000256" key="2">
    <source>
        <dbReference type="SAM" id="Phobius"/>
    </source>
</evidence>
<evidence type="ECO:0000313" key="5">
    <source>
        <dbReference type="Proteomes" id="UP000229896"/>
    </source>
</evidence>
<dbReference type="InterPro" id="IPR005074">
    <property type="entry name" value="Peptidase_C39"/>
</dbReference>
<feature type="domain" description="Peptidase C39" evidence="3">
    <location>
        <begin position="312"/>
        <end position="438"/>
    </location>
</feature>
<accession>A0A2M6YBJ3</accession>
<dbReference type="PROSITE" id="PS50990">
    <property type="entry name" value="PEPTIDASE_C39"/>
    <property type="match status" value="1"/>
</dbReference>
<sequence>MPEDAEQSTTDEISTDGGKSSGLNKVRNFFTMGGDKKKWTKTLIVSAAVFFVFGFLATAVWGMALSFLSRSIAEPSGANAGVNGLTCGGNVIPNYSSTATLSDGKSYTIKNDGKGIVVQEDHNKTTADPPSVTPADLVQHLAVTNFAANCPSSNSVCKNTHWTPAAGGGAYGSSSRTPPPDAEPWMINFNIVHNGKKLLPPAGTRVIVYAPKTKKAIIAAGGYEWGPETYSKWVAGVKPEVLAQLGIQTNDRIETGFSSDQTLSYGMVFGDCVQNFTSGTVDVNNLASWYYGQGQQPWGDKPGQCSGWSVNKYSARGCAVTSAAMIARYYGKNINPYQMGAEMCSNGTIGLDVGKVANLIGKSYKGQSNPSISYLQSALTHGPVLAQGVKAFQASGQHWVVIVSISGDKMIISDPTIRNVGGSGKEWSTSEVSKLTNVYYFY</sequence>
<organism evidence="4 5">
    <name type="scientific">Candidatus Berkelbacteria bacterium CG08_land_8_20_14_0_20_39_8</name>
    <dbReference type="NCBI Taxonomy" id="1974511"/>
    <lineage>
        <taxon>Bacteria</taxon>
        <taxon>Candidatus Berkelbacteria</taxon>
    </lineage>
</organism>
<dbReference type="Gene3D" id="3.90.70.10">
    <property type="entry name" value="Cysteine proteinases"/>
    <property type="match status" value="1"/>
</dbReference>
<reference evidence="5" key="1">
    <citation type="submission" date="2017-09" db="EMBL/GenBank/DDBJ databases">
        <title>Depth-based differentiation of microbial function through sediment-hosted aquifers and enrichment of novel symbionts in the deep terrestrial subsurface.</title>
        <authorList>
            <person name="Probst A.J."/>
            <person name="Ladd B."/>
            <person name="Jarett J.K."/>
            <person name="Geller-Mcgrath D.E."/>
            <person name="Sieber C.M.K."/>
            <person name="Emerson J.B."/>
            <person name="Anantharaman K."/>
            <person name="Thomas B.C."/>
            <person name="Malmstrom R."/>
            <person name="Stieglmeier M."/>
            <person name="Klingl A."/>
            <person name="Woyke T."/>
            <person name="Ryan C.M."/>
            <person name="Banfield J.F."/>
        </authorList>
    </citation>
    <scope>NUCLEOTIDE SEQUENCE [LARGE SCALE GENOMIC DNA]</scope>
</reference>
<evidence type="ECO:0000259" key="3">
    <source>
        <dbReference type="PROSITE" id="PS50990"/>
    </source>
</evidence>
<evidence type="ECO:0000256" key="1">
    <source>
        <dbReference type="SAM" id="MobiDB-lite"/>
    </source>
</evidence>
<protein>
    <recommendedName>
        <fullName evidence="3">Peptidase C39 domain-containing protein</fullName>
    </recommendedName>
</protein>
<dbReference type="InterPro" id="IPR039564">
    <property type="entry name" value="Peptidase_C39-like"/>
</dbReference>
<name>A0A2M6YBJ3_9BACT</name>
<feature type="transmembrane region" description="Helical" evidence="2">
    <location>
        <begin position="42"/>
        <end position="68"/>
    </location>
</feature>
<gene>
    <name evidence="4" type="ORF">COT12_03125</name>
</gene>
<evidence type="ECO:0000313" key="4">
    <source>
        <dbReference type="EMBL" id="PIU24049.1"/>
    </source>
</evidence>
<keyword evidence="2" id="KW-0812">Transmembrane</keyword>
<dbReference type="GO" id="GO:0016020">
    <property type="term" value="C:membrane"/>
    <property type="evidence" value="ECO:0007669"/>
    <property type="project" value="InterPro"/>
</dbReference>